<evidence type="ECO:0000256" key="2">
    <source>
        <dbReference type="ARBA" id="ARBA00022898"/>
    </source>
</evidence>
<proteinExistence type="inferred from homology"/>
<protein>
    <submittedName>
        <fullName evidence="7">PLP-dependent aminotransferase family protein</fullName>
    </submittedName>
</protein>
<name>A0ABP9MKJ7_9GAMM</name>
<evidence type="ECO:0000256" key="5">
    <source>
        <dbReference type="ARBA" id="ARBA00023163"/>
    </source>
</evidence>
<dbReference type="Proteomes" id="UP001500631">
    <property type="component" value="Unassembled WGS sequence"/>
</dbReference>
<gene>
    <name evidence="7" type="ORF">GCM10023338_10270</name>
</gene>
<evidence type="ECO:0000256" key="1">
    <source>
        <dbReference type="ARBA" id="ARBA00005384"/>
    </source>
</evidence>
<accession>A0ABP9MKJ7</accession>
<dbReference type="PRINTS" id="PR00035">
    <property type="entry name" value="HTHGNTR"/>
</dbReference>
<dbReference type="InterPro" id="IPR015421">
    <property type="entry name" value="PyrdxlP-dep_Trfase_major"/>
</dbReference>
<dbReference type="Pfam" id="PF00155">
    <property type="entry name" value="Aminotran_1_2"/>
    <property type="match status" value="1"/>
</dbReference>
<reference evidence="8" key="1">
    <citation type="journal article" date="2019" name="Int. J. Syst. Evol. Microbiol.">
        <title>The Global Catalogue of Microorganisms (GCM) 10K type strain sequencing project: providing services to taxonomists for standard genome sequencing and annotation.</title>
        <authorList>
            <consortium name="The Broad Institute Genomics Platform"/>
            <consortium name="The Broad Institute Genome Sequencing Center for Infectious Disease"/>
            <person name="Wu L."/>
            <person name="Ma J."/>
        </authorList>
    </citation>
    <scope>NUCLEOTIDE SEQUENCE [LARGE SCALE GENOMIC DNA]</scope>
    <source>
        <strain evidence="8">JCM 18424</strain>
    </source>
</reference>
<dbReference type="PANTHER" id="PTHR46577:SF1">
    <property type="entry name" value="HTH-TYPE TRANSCRIPTIONAL REGULATORY PROTEIN GABR"/>
    <property type="match status" value="1"/>
</dbReference>
<dbReference type="SUPFAM" id="SSF46785">
    <property type="entry name" value="Winged helix' DNA-binding domain"/>
    <property type="match status" value="1"/>
</dbReference>
<dbReference type="InterPro" id="IPR015424">
    <property type="entry name" value="PyrdxlP-dep_Trfase"/>
</dbReference>
<dbReference type="InterPro" id="IPR036390">
    <property type="entry name" value="WH_DNA-bd_sf"/>
</dbReference>
<dbReference type="SUPFAM" id="SSF53383">
    <property type="entry name" value="PLP-dependent transferases"/>
    <property type="match status" value="1"/>
</dbReference>
<keyword evidence="5" id="KW-0804">Transcription</keyword>
<keyword evidence="7" id="KW-0032">Aminotransferase</keyword>
<keyword evidence="7" id="KW-0808">Transferase</keyword>
<keyword evidence="8" id="KW-1185">Reference proteome</keyword>
<sequence length="492" mass="55314">MKPKANFPILQLSEGPLNDQVYEAIRGAILDGRLKANMKLPSSRTLAEMMLVSRNTILSGIERLMDEGYLMAKAGSGTYVCAFVPEKKINCQAPIQQMIQQQNPPKFSDGLQGLMPRWQQYHSAAKQNRMFSVGVGCVDLFPQQIWGRILGRVWRHSQAELAKYSDVQGYLPLREALAQYMRSTRGLNCNADQIMIVNGTQQAINLTSRALLNSGDGILIDDPGYDGALGVFQSYGMKTHGIASDEDGMLIPELIQHKEDIRLVYTAPSHQFPLGGTLSLERRLMLLDWAKQKDAWVFEDDYNGEFRYHSRAIQALQGLDQAGRVIYSGTFSKMFYPGFRLAFLVLPQALIEPFKVIKHYADSCNSYLEQAALAAFIQEGEYAKYVRKVRKACLERQQALVSAIEQYLPHILTIQPSDSGIHAVAWLKGGWDIQQIMMISQSLGLGIQPLYRYSMQLLQNQALLFGYAAHKPVEIAEKIQQLAEAIKHSFVD</sequence>
<dbReference type="RefSeq" id="WP_077925161.1">
    <property type="nucleotide sequence ID" value="NZ_BAABKE010000003.1"/>
</dbReference>
<dbReference type="CDD" id="cd00609">
    <property type="entry name" value="AAT_like"/>
    <property type="match status" value="1"/>
</dbReference>
<dbReference type="InterPro" id="IPR051446">
    <property type="entry name" value="HTH_trans_reg/aminotransferase"/>
</dbReference>
<evidence type="ECO:0000259" key="6">
    <source>
        <dbReference type="PROSITE" id="PS50949"/>
    </source>
</evidence>
<keyword evidence="3" id="KW-0805">Transcription regulation</keyword>
<dbReference type="InterPro" id="IPR000524">
    <property type="entry name" value="Tscrpt_reg_HTH_GntR"/>
</dbReference>
<dbReference type="CDD" id="cd07377">
    <property type="entry name" value="WHTH_GntR"/>
    <property type="match status" value="1"/>
</dbReference>
<dbReference type="SMART" id="SM00345">
    <property type="entry name" value="HTH_GNTR"/>
    <property type="match status" value="1"/>
</dbReference>
<evidence type="ECO:0000256" key="4">
    <source>
        <dbReference type="ARBA" id="ARBA00023125"/>
    </source>
</evidence>
<organism evidence="7 8">
    <name type="scientific">Wohlfahrtiimonas larvae</name>
    <dbReference type="NCBI Taxonomy" id="1157986"/>
    <lineage>
        <taxon>Bacteria</taxon>
        <taxon>Pseudomonadati</taxon>
        <taxon>Pseudomonadota</taxon>
        <taxon>Gammaproteobacteria</taxon>
        <taxon>Cardiobacteriales</taxon>
        <taxon>Ignatzschineriaceae</taxon>
        <taxon>Wohlfahrtiimonas</taxon>
    </lineage>
</organism>
<dbReference type="PANTHER" id="PTHR46577">
    <property type="entry name" value="HTH-TYPE TRANSCRIPTIONAL REGULATORY PROTEIN GABR"/>
    <property type="match status" value="1"/>
</dbReference>
<comment type="caution">
    <text evidence="7">The sequence shown here is derived from an EMBL/GenBank/DDBJ whole genome shotgun (WGS) entry which is preliminary data.</text>
</comment>
<dbReference type="PROSITE" id="PS50949">
    <property type="entry name" value="HTH_GNTR"/>
    <property type="match status" value="1"/>
</dbReference>
<dbReference type="GO" id="GO:0008483">
    <property type="term" value="F:transaminase activity"/>
    <property type="evidence" value="ECO:0007669"/>
    <property type="project" value="UniProtKB-KW"/>
</dbReference>
<keyword evidence="4" id="KW-0238">DNA-binding</keyword>
<dbReference type="Gene3D" id="3.40.640.10">
    <property type="entry name" value="Type I PLP-dependent aspartate aminotransferase-like (Major domain)"/>
    <property type="match status" value="1"/>
</dbReference>
<dbReference type="InterPro" id="IPR036388">
    <property type="entry name" value="WH-like_DNA-bd_sf"/>
</dbReference>
<feature type="domain" description="HTH gntR-type" evidence="6">
    <location>
        <begin position="15"/>
        <end position="83"/>
    </location>
</feature>
<dbReference type="EMBL" id="BAABKE010000003">
    <property type="protein sequence ID" value="GAA5098140.1"/>
    <property type="molecule type" value="Genomic_DNA"/>
</dbReference>
<dbReference type="InterPro" id="IPR004839">
    <property type="entry name" value="Aminotransferase_I/II_large"/>
</dbReference>
<dbReference type="Pfam" id="PF00392">
    <property type="entry name" value="GntR"/>
    <property type="match status" value="1"/>
</dbReference>
<keyword evidence="2" id="KW-0663">Pyridoxal phosphate</keyword>
<comment type="similarity">
    <text evidence="1">In the C-terminal section; belongs to the class-I pyridoxal-phosphate-dependent aminotransferase family.</text>
</comment>
<dbReference type="Gene3D" id="1.10.10.10">
    <property type="entry name" value="Winged helix-like DNA-binding domain superfamily/Winged helix DNA-binding domain"/>
    <property type="match status" value="1"/>
</dbReference>
<evidence type="ECO:0000313" key="7">
    <source>
        <dbReference type="EMBL" id="GAA5098140.1"/>
    </source>
</evidence>
<evidence type="ECO:0000256" key="3">
    <source>
        <dbReference type="ARBA" id="ARBA00023015"/>
    </source>
</evidence>
<evidence type="ECO:0000313" key="8">
    <source>
        <dbReference type="Proteomes" id="UP001500631"/>
    </source>
</evidence>